<dbReference type="Pfam" id="PF03803">
    <property type="entry name" value="Scramblase"/>
    <property type="match status" value="1"/>
</dbReference>
<sequence>MSEAFSSPVLKVEQPRRGPFAKSKYRVIDGDGTTVAVADETDRRRGDAIRTAFPGKSDLDARAVLLSTPEGEPLLVVDKQKGRALTEVRRPDGDVVGSFVTQRVGRRYVLHDPDGTVLGDVDVDIPRNNFAVRDANGKKVAHVRKKWAGVVTHLLTTADKYDVEIFDPVPEPLRTMAAMTAIVMDMNLHESKDIT</sequence>
<proteinExistence type="predicted"/>
<evidence type="ECO:0000313" key="1">
    <source>
        <dbReference type="EMBL" id="MBE1533532.1"/>
    </source>
</evidence>
<organism evidence="1 2">
    <name type="scientific">Actinomadura algeriensis</name>
    <dbReference type="NCBI Taxonomy" id="1679523"/>
    <lineage>
        <taxon>Bacteria</taxon>
        <taxon>Bacillati</taxon>
        <taxon>Actinomycetota</taxon>
        <taxon>Actinomycetes</taxon>
        <taxon>Streptosporangiales</taxon>
        <taxon>Thermomonosporaceae</taxon>
        <taxon>Actinomadura</taxon>
    </lineage>
</organism>
<dbReference type="InterPro" id="IPR025659">
    <property type="entry name" value="Tubby-like_C"/>
</dbReference>
<reference evidence="1 2" key="1">
    <citation type="submission" date="2020-10" db="EMBL/GenBank/DDBJ databases">
        <title>Sequencing the genomes of 1000 actinobacteria strains.</title>
        <authorList>
            <person name="Klenk H.-P."/>
        </authorList>
    </citation>
    <scope>NUCLEOTIDE SEQUENCE [LARGE SCALE GENOMIC DNA]</scope>
    <source>
        <strain evidence="1 2">DSM 46744</strain>
    </source>
</reference>
<dbReference type="RefSeq" id="WP_192760068.1">
    <property type="nucleotide sequence ID" value="NZ_JADBDZ010000001.1"/>
</dbReference>
<evidence type="ECO:0008006" key="3">
    <source>
        <dbReference type="Google" id="ProtNLM"/>
    </source>
</evidence>
<name>A0ABR9JSI8_9ACTN</name>
<keyword evidence="2" id="KW-1185">Reference proteome</keyword>
<accession>A0ABR9JSI8</accession>
<comment type="caution">
    <text evidence="1">The sequence shown here is derived from an EMBL/GenBank/DDBJ whole genome shotgun (WGS) entry which is preliminary data.</text>
</comment>
<dbReference type="InterPro" id="IPR005552">
    <property type="entry name" value="Scramblase"/>
</dbReference>
<evidence type="ECO:0000313" key="2">
    <source>
        <dbReference type="Proteomes" id="UP000627838"/>
    </source>
</evidence>
<gene>
    <name evidence="1" type="ORF">H4W34_003365</name>
</gene>
<dbReference type="SUPFAM" id="SSF54518">
    <property type="entry name" value="Tubby C-terminal domain-like"/>
    <property type="match status" value="1"/>
</dbReference>
<dbReference type="EMBL" id="JADBDZ010000001">
    <property type="protein sequence ID" value="MBE1533532.1"/>
    <property type="molecule type" value="Genomic_DNA"/>
</dbReference>
<protein>
    <recommendedName>
        <fullName evidence="3">Scramblase</fullName>
    </recommendedName>
</protein>
<dbReference type="Proteomes" id="UP000627838">
    <property type="component" value="Unassembled WGS sequence"/>
</dbReference>